<dbReference type="AlphaFoldDB" id="A0A7R9HWI2"/>
<name>A0A7R9HWI2_9NEOP</name>
<proteinExistence type="predicted"/>
<accession>A0A7R9HWI2</accession>
<organism evidence="1">
    <name type="scientific">Timema monikensis</name>
    <dbReference type="NCBI Taxonomy" id="170555"/>
    <lineage>
        <taxon>Eukaryota</taxon>
        <taxon>Metazoa</taxon>
        <taxon>Ecdysozoa</taxon>
        <taxon>Arthropoda</taxon>
        <taxon>Hexapoda</taxon>
        <taxon>Insecta</taxon>
        <taxon>Pterygota</taxon>
        <taxon>Neoptera</taxon>
        <taxon>Polyneoptera</taxon>
        <taxon>Phasmatodea</taxon>
        <taxon>Timematodea</taxon>
        <taxon>Timematoidea</taxon>
        <taxon>Timematidae</taxon>
        <taxon>Timema</taxon>
    </lineage>
</organism>
<reference evidence="1" key="1">
    <citation type="submission" date="2020-11" db="EMBL/GenBank/DDBJ databases">
        <authorList>
            <person name="Tran Van P."/>
        </authorList>
    </citation>
    <scope>NUCLEOTIDE SEQUENCE</scope>
</reference>
<protein>
    <submittedName>
        <fullName evidence="1">Uncharacterized protein</fullName>
    </submittedName>
</protein>
<gene>
    <name evidence="1" type="ORF">TMSB3V08_LOCUS12030</name>
</gene>
<evidence type="ECO:0000313" key="1">
    <source>
        <dbReference type="EMBL" id="CAD7435384.1"/>
    </source>
</evidence>
<sequence length="165" mass="17808">MASLVLTDSSQLTSGSQHLDLLRCLHGLMRLCYTKLVMAGDCDPNPGRSSFRDGRRVENNSGKINLNTPDQDSNLASSVIGSSVYCEGDTLEHAATEAGNSLECYQHHIGHREQINSTIYQSAVPQRIPVYRQEVKTCHIALISGIKIGSALNAVKGTAAIILSL</sequence>
<dbReference type="EMBL" id="OB799906">
    <property type="protein sequence ID" value="CAD7435384.1"/>
    <property type="molecule type" value="Genomic_DNA"/>
</dbReference>